<gene>
    <name evidence="3" type="ORF">EX30DRAFT_360996</name>
</gene>
<dbReference type="PANTHER" id="PTHR46333">
    <property type="entry name" value="CYTOKINESIS PROTEIN 3"/>
    <property type="match status" value="1"/>
</dbReference>
<proteinExistence type="predicted"/>
<dbReference type="STRING" id="341454.A0A4S2N7A9"/>
<evidence type="ECO:0000313" key="4">
    <source>
        <dbReference type="Proteomes" id="UP000298138"/>
    </source>
</evidence>
<feature type="compositionally biased region" description="Low complexity" evidence="1">
    <location>
        <begin position="294"/>
        <end position="304"/>
    </location>
</feature>
<feature type="compositionally biased region" description="Low complexity" evidence="1">
    <location>
        <begin position="67"/>
        <end position="79"/>
    </location>
</feature>
<evidence type="ECO:0000313" key="3">
    <source>
        <dbReference type="EMBL" id="TGZ85076.1"/>
    </source>
</evidence>
<feature type="compositionally biased region" description="Pro residues" evidence="1">
    <location>
        <begin position="80"/>
        <end position="89"/>
    </location>
</feature>
<dbReference type="SUPFAM" id="SSF54001">
    <property type="entry name" value="Cysteine proteinases"/>
    <property type="match status" value="1"/>
</dbReference>
<dbReference type="Gene3D" id="3.10.620.30">
    <property type="match status" value="1"/>
</dbReference>
<dbReference type="Pfam" id="PF01841">
    <property type="entry name" value="Transglut_core"/>
    <property type="match status" value="1"/>
</dbReference>
<dbReference type="InterPro" id="IPR002931">
    <property type="entry name" value="Transglutaminase-like"/>
</dbReference>
<accession>A0A4S2N7A9</accession>
<dbReference type="OrthoDB" id="6129702at2759"/>
<feature type="region of interest" description="Disordered" evidence="1">
    <location>
        <begin position="1"/>
        <end position="243"/>
    </location>
</feature>
<feature type="compositionally biased region" description="Pro residues" evidence="1">
    <location>
        <begin position="107"/>
        <end position="124"/>
    </location>
</feature>
<sequence length="663" mass="73205">MTGDNIDTDQLPSVKARLLELRGNSSQRNAPPTLHKRPPPPPPTRSHQPEESHPAQPALPARPPLPQRHATAPPSRGGLVPPPVVPPRAPTTSRITSTGRILKPKSPDPALPITPRSLPPPSIPSTPSTHSSSARSTSSGTSISRSPTSPLPKPARSLPPPPPVRSLPPPLPAKKAPPPLPTRKLPNTEPPPRRLPPPPALNVYPVPAERRSPVVEQKPPPALPERRPSGTYQPQTGDKVRDEMIGIEKKVDSFLNKAITSFNSRNNPHHNFTIPKIVRKDYGEAPPPPPPSLPARRPSSSHAPNTPSPMPQEQSVPLNDNPQDQAWPGRESNCLKCRDFSGPDNHAAQAQFMREHHTSISHLAKLLTEPFEDTTDKFRALFTWFHYNVEYDTHGFFNSCVGKQDPDSILRTGRSVCQGYAALYQAMARSVGLQCELVSGHGKGYGYQAGKPIAYPPTGHAWNAILLPTGYHLIDACWGAGALVNNEYKAIFSPHEFTNTPAEFTRTHYPSDQQFNLAHVSWEEYTAHQSKHAQRYDGVPEVSYLGRKLYPQDAYLTQGYHTFRIMVGGCKHASPPKDQDTYCLFLDVGREFKDLQFKPLQKRHFDDGWAWAVDASVEEGQKMAVHVVRTWDNRDAKGLRGDEFVNGLGRKAFSVGTVAVWEP</sequence>
<feature type="compositionally biased region" description="Polar residues" evidence="1">
    <location>
        <begin position="311"/>
        <end position="324"/>
    </location>
</feature>
<dbReference type="InParanoid" id="A0A4S2N7A9"/>
<feature type="compositionally biased region" description="Low complexity" evidence="1">
    <location>
        <begin position="125"/>
        <end position="148"/>
    </location>
</feature>
<dbReference type="EMBL" id="ML220112">
    <property type="protein sequence ID" value="TGZ85076.1"/>
    <property type="molecule type" value="Genomic_DNA"/>
</dbReference>
<dbReference type="AlphaFoldDB" id="A0A4S2N7A9"/>
<dbReference type="InterPro" id="IPR038765">
    <property type="entry name" value="Papain-like_cys_pep_sf"/>
</dbReference>
<organism evidence="3 4">
    <name type="scientific">Ascodesmis nigricans</name>
    <dbReference type="NCBI Taxonomy" id="341454"/>
    <lineage>
        <taxon>Eukaryota</taxon>
        <taxon>Fungi</taxon>
        <taxon>Dikarya</taxon>
        <taxon>Ascomycota</taxon>
        <taxon>Pezizomycotina</taxon>
        <taxon>Pezizomycetes</taxon>
        <taxon>Pezizales</taxon>
        <taxon>Ascodesmidaceae</taxon>
        <taxon>Ascodesmis</taxon>
    </lineage>
</organism>
<evidence type="ECO:0000259" key="2">
    <source>
        <dbReference type="SMART" id="SM00460"/>
    </source>
</evidence>
<dbReference type="SMART" id="SM00460">
    <property type="entry name" value="TGc"/>
    <property type="match status" value="1"/>
</dbReference>
<feature type="compositionally biased region" description="Pro residues" evidence="1">
    <location>
        <begin position="149"/>
        <end position="181"/>
    </location>
</feature>
<reference evidence="3 4" key="1">
    <citation type="submission" date="2019-04" db="EMBL/GenBank/DDBJ databases">
        <title>Comparative genomics and transcriptomics to analyze fruiting body development in filamentous ascomycetes.</title>
        <authorList>
            <consortium name="DOE Joint Genome Institute"/>
            <person name="Lutkenhaus R."/>
            <person name="Traeger S."/>
            <person name="Breuer J."/>
            <person name="Kuo A."/>
            <person name="Lipzen A."/>
            <person name="Pangilinan J."/>
            <person name="Dilworth D."/>
            <person name="Sandor L."/>
            <person name="Poggeler S."/>
            <person name="Barry K."/>
            <person name="Grigoriev I.V."/>
            <person name="Nowrousian M."/>
        </authorList>
    </citation>
    <scope>NUCLEOTIDE SEQUENCE [LARGE SCALE GENOMIC DNA]</scope>
    <source>
        <strain evidence="3 4">CBS 389.68</strain>
    </source>
</reference>
<feature type="region of interest" description="Disordered" evidence="1">
    <location>
        <begin position="280"/>
        <end position="332"/>
    </location>
</feature>
<dbReference type="InterPro" id="IPR052557">
    <property type="entry name" value="CAP/Cytokinesis_protein"/>
</dbReference>
<dbReference type="PANTHER" id="PTHR46333:SF5">
    <property type="entry name" value="TRANSGLUTAMINASE-LIKE DOMAIN-CONTAINING PROTEIN"/>
    <property type="match status" value="1"/>
</dbReference>
<evidence type="ECO:0000256" key="1">
    <source>
        <dbReference type="SAM" id="MobiDB-lite"/>
    </source>
</evidence>
<keyword evidence="4" id="KW-1185">Reference proteome</keyword>
<name>A0A4S2N7A9_9PEZI</name>
<dbReference type="GO" id="GO:0005737">
    <property type="term" value="C:cytoplasm"/>
    <property type="evidence" value="ECO:0007669"/>
    <property type="project" value="TreeGrafter"/>
</dbReference>
<protein>
    <recommendedName>
        <fullName evidence="2">Transglutaminase-like domain-containing protein</fullName>
    </recommendedName>
</protein>
<feature type="compositionally biased region" description="Pro residues" evidence="1">
    <location>
        <begin position="188"/>
        <end position="200"/>
    </location>
</feature>
<dbReference type="Proteomes" id="UP000298138">
    <property type="component" value="Unassembled WGS sequence"/>
</dbReference>
<feature type="domain" description="Transglutaminase-like" evidence="2">
    <location>
        <begin position="409"/>
        <end position="478"/>
    </location>
</feature>